<feature type="compositionally biased region" description="Polar residues" evidence="4">
    <location>
        <begin position="55"/>
        <end position="72"/>
    </location>
</feature>
<reference evidence="5" key="1">
    <citation type="submission" date="2022-07" db="EMBL/GenBank/DDBJ databases">
        <title>Phylogenomic reconstructions and comparative analyses of Kickxellomycotina fungi.</title>
        <authorList>
            <person name="Reynolds N.K."/>
            <person name="Stajich J.E."/>
            <person name="Barry K."/>
            <person name="Grigoriev I.V."/>
            <person name="Crous P."/>
            <person name="Smith M.E."/>
        </authorList>
    </citation>
    <scope>NUCLEOTIDE SEQUENCE</scope>
    <source>
        <strain evidence="5">RSA 567</strain>
    </source>
</reference>
<proteinExistence type="predicted"/>
<feature type="region of interest" description="Disordered" evidence="4">
    <location>
        <begin position="1"/>
        <end position="128"/>
    </location>
</feature>
<feature type="compositionally biased region" description="Low complexity" evidence="4">
    <location>
        <begin position="164"/>
        <end position="177"/>
    </location>
</feature>
<comment type="subcellular location">
    <subcellularLocation>
        <location evidence="1">Nucleus</location>
    </subcellularLocation>
</comment>
<organism evidence="5 6">
    <name type="scientific">Dimargaris verticillata</name>
    <dbReference type="NCBI Taxonomy" id="2761393"/>
    <lineage>
        <taxon>Eukaryota</taxon>
        <taxon>Fungi</taxon>
        <taxon>Fungi incertae sedis</taxon>
        <taxon>Zoopagomycota</taxon>
        <taxon>Kickxellomycotina</taxon>
        <taxon>Dimargaritomycetes</taxon>
        <taxon>Dimargaritales</taxon>
        <taxon>Dimargaritaceae</taxon>
        <taxon>Dimargaris</taxon>
    </lineage>
</organism>
<dbReference type="GO" id="GO:0071008">
    <property type="term" value="C:U2-type post-mRNA release spliceosomal complex"/>
    <property type="evidence" value="ECO:0007669"/>
    <property type="project" value="InterPro"/>
</dbReference>
<feature type="region of interest" description="Disordered" evidence="4">
    <location>
        <begin position="454"/>
        <end position="476"/>
    </location>
</feature>
<dbReference type="OrthoDB" id="429427at2759"/>
<dbReference type="InterPro" id="IPR012890">
    <property type="entry name" value="GCFC2-like"/>
</dbReference>
<gene>
    <name evidence="5" type="ORF">H4R34_003897</name>
</gene>
<sequence length="476" mass="52185">MFKRRSKARSIRTKDSTVDAAPVNAAGGTESATTTQPLPDATSQASDAGHKPQTHSDPSLDTLTLSENQVDTPEQAPLVAQPLDSQGPSPSSPTLSASASEMPRRKPRAKTRTKASSKSMLSFMGQSSNIGAEEDEDVEVFAIKKTKASRKFAQRKDRMTKSNLALSETLSTATSATQSPRPEYSQEALAHLKRSTFEGTSRASGVPPSSTSILDQINEQIQQGKTPDPNLIREARRYRELQRQQDEETTAASHESEFISLAAGAKASLPLGPMVVVDDEDIFDEDHLRNNGALDDEAAFDEDLILGDKAVLEHETQERLAKAQALADAETEVLDGDDDEVRRWEMDQIRNGSDGRAAGVFKHDKETITHKVTNAIKVVPVPNLSDFRRQMQERLANLQDIQATNEHELARVTNEMDKTRESLARIATKRQTLRERYAHYSELLQDPQQTLTATTKESVATNASIASPTTSPQASE</sequence>
<dbReference type="GO" id="GO:0000390">
    <property type="term" value="P:spliceosomal complex disassembly"/>
    <property type="evidence" value="ECO:0007669"/>
    <property type="project" value="InterPro"/>
</dbReference>
<keyword evidence="3" id="KW-0175">Coiled coil</keyword>
<evidence type="ECO:0000313" key="5">
    <source>
        <dbReference type="EMBL" id="KAJ1976647.1"/>
    </source>
</evidence>
<evidence type="ECO:0000256" key="1">
    <source>
        <dbReference type="ARBA" id="ARBA00004123"/>
    </source>
</evidence>
<protein>
    <recommendedName>
        <fullName evidence="7">Nineteen complex-related protein 2-domain-containing protein</fullName>
    </recommendedName>
</protein>
<dbReference type="AlphaFoldDB" id="A0A9W8B5Z9"/>
<dbReference type="Pfam" id="PF15458">
    <property type="entry name" value="NTR2"/>
    <property type="match status" value="1"/>
</dbReference>
<evidence type="ECO:0000313" key="6">
    <source>
        <dbReference type="Proteomes" id="UP001151582"/>
    </source>
</evidence>
<dbReference type="EMBL" id="JANBQB010000412">
    <property type="protein sequence ID" value="KAJ1976647.1"/>
    <property type="molecule type" value="Genomic_DNA"/>
</dbReference>
<dbReference type="PANTHER" id="PTHR12214">
    <property type="entry name" value="GC-RICH SEQUENCE DNA-BINDING FACTOR"/>
    <property type="match status" value="1"/>
</dbReference>
<feature type="compositionally biased region" description="Polar residues" evidence="4">
    <location>
        <begin position="116"/>
        <end position="128"/>
    </location>
</feature>
<dbReference type="InterPro" id="IPR028211">
    <property type="entry name" value="Ntr2"/>
</dbReference>
<feature type="coiled-coil region" evidence="3">
    <location>
        <begin position="409"/>
        <end position="436"/>
    </location>
</feature>
<feature type="region of interest" description="Disordered" evidence="4">
    <location>
        <begin position="147"/>
        <end position="211"/>
    </location>
</feature>
<evidence type="ECO:0000256" key="2">
    <source>
        <dbReference type="ARBA" id="ARBA00023242"/>
    </source>
</evidence>
<evidence type="ECO:0008006" key="7">
    <source>
        <dbReference type="Google" id="ProtNLM"/>
    </source>
</evidence>
<feature type="compositionally biased region" description="Basic residues" evidence="4">
    <location>
        <begin position="1"/>
        <end position="11"/>
    </location>
</feature>
<dbReference type="PANTHER" id="PTHR12214:SF0">
    <property type="entry name" value="LD29489P"/>
    <property type="match status" value="1"/>
</dbReference>
<name>A0A9W8B5Z9_9FUNG</name>
<evidence type="ECO:0000256" key="3">
    <source>
        <dbReference type="SAM" id="Coils"/>
    </source>
</evidence>
<keyword evidence="2" id="KW-0539">Nucleus</keyword>
<feature type="compositionally biased region" description="Polar residues" evidence="4">
    <location>
        <begin position="30"/>
        <end position="46"/>
    </location>
</feature>
<feature type="compositionally biased region" description="Low complexity" evidence="4">
    <location>
        <begin position="88"/>
        <end position="100"/>
    </location>
</feature>
<comment type="caution">
    <text evidence="5">The sequence shown here is derived from an EMBL/GenBank/DDBJ whole genome shotgun (WGS) entry which is preliminary data.</text>
</comment>
<dbReference type="GO" id="GO:0003677">
    <property type="term" value="F:DNA binding"/>
    <property type="evidence" value="ECO:0007669"/>
    <property type="project" value="InterPro"/>
</dbReference>
<feature type="compositionally biased region" description="Polar residues" evidence="4">
    <location>
        <begin position="197"/>
        <end position="211"/>
    </location>
</feature>
<dbReference type="Proteomes" id="UP001151582">
    <property type="component" value="Unassembled WGS sequence"/>
</dbReference>
<feature type="compositionally biased region" description="Basic residues" evidence="4">
    <location>
        <begin position="105"/>
        <end position="115"/>
    </location>
</feature>
<accession>A0A9W8B5Z9</accession>
<keyword evidence="6" id="KW-1185">Reference proteome</keyword>
<evidence type="ECO:0000256" key="4">
    <source>
        <dbReference type="SAM" id="MobiDB-lite"/>
    </source>
</evidence>